<dbReference type="Proteomes" id="UP000269591">
    <property type="component" value="Unassembled WGS sequence"/>
</dbReference>
<dbReference type="InterPro" id="IPR018357">
    <property type="entry name" value="Hexapep_transf_CS"/>
</dbReference>
<dbReference type="GO" id="GO:0016740">
    <property type="term" value="F:transferase activity"/>
    <property type="evidence" value="ECO:0007669"/>
    <property type="project" value="UniProtKB-KW"/>
</dbReference>
<evidence type="ECO:0008006" key="5">
    <source>
        <dbReference type="Google" id="ProtNLM"/>
    </source>
</evidence>
<proteinExistence type="predicted"/>
<keyword evidence="2" id="KW-0677">Repeat</keyword>
<dbReference type="InterPro" id="IPR001451">
    <property type="entry name" value="Hexapep"/>
</dbReference>
<dbReference type="Gene3D" id="2.160.10.10">
    <property type="entry name" value="Hexapeptide repeat proteins"/>
    <property type="match status" value="1"/>
</dbReference>
<dbReference type="InterPro" id="IPR011004">
    <property type="entry name" value="Trimer_LpxA-like_sf"/>
</dbReference>
<evidence type="ECO:0000313" key="3">
    <source>
        <dbReference type="EMBL" id="RNL38246.1"/>
    </source>
</evidence>
<comment type="caution">
    <text evidence="3">The sequence shown here is derived from an EMBL/GenBank/DDBJ whole genome shotgun (WGS) entry which is preliminary data.</text>
</comment>
<evidence type="ECO:0000313" key="4">
    <source>
        <dbReference type="Proteomes" id="UP000269591"/>
    </source>
</evidence>
<dbReference type="PANTHER" id="PTHR43300">
    <property type="entry name" value="ACETYLTRANSFERASE"/>
    <property type="match status" value="1"/>
</dbReference>
<keyword evidence="4" id="KW-1185">Reference proteome</keyword>
<dbReference type="EMBL" id="QIBX01000019">
    <property type="protein sequence ID" value="RNL38246.1"/>
    <property type="molecule type" value="Genomic_DNA"/>
</dbReference>
<dbReference type="SUPFAM" id="SSF51161">
    <property type="entry name" value="Trimeric LpxA-like enzymes"/>
    <property type="match status" value="1"/>
</dbReference>
<organism evidence="3 4">
    <name type="scientific">Slackia equolifaciens</name>
    <dbReference type="NCBI Taxonomy" id="498718"/>
    <lineage>
        <taxon>Bacteria</taxon>
        <taxon>Bacillati</taxon>
        <taxon>Actinomycetota</taxon>
        <taxon>Coriobacteriia</taxon>
        <taxon>Eggerthellales</taxon>
        <taxon>Eggerthellaceae</taxon>
        <taxon>Slackia</taxon>
    </lineage>
</organism>
<gene>
    <name evidence="3" type="ORF">DMP06_09315</name>
</gene>
<dbReference type="Pfam" id="PF00132">
    <property type="entry name" value="Hexapep"/>
    <property type="match status" value="1"/>
</dbReference>
<reference evidence="4" key="1">
    <citation type="submission" date="2018-05" db="EMBL/GenBank/DDBJ databases">
        <title>Genome Sequencing of selected type strains of the family Eggerthellaceae.</title>
        <authorList>
            <person name="Danylec N."/>
            <person name="Stoll D.A."/>
            <person name="Doetsch A."/>
            <person name="Huch M."/>
        </authorList>
    </citation>
    <scope>NUCLEOTIDE SEQUENCE [LARGE SCALE GENOMIC DNA]</scope>
    <source>
        <strain evidence="4">DSM 24851</strain>
    </source>
</reference>
<dbReference type="AlphaFoldDB" id="A0A3N0AV71"/>
<protein>
    <recommendedName>
        <fullName evidence="5">Acetyltransferase</fullName>
    </recommendedName>
</protein>
<name>A0A3N0AV71_9ACTN</name>
<evidence type="ECO:0000256" key="2">
    <source>
        <dbReference type="ARBA" id="ARBA00022737"/>
    </source>
</evidence>
<dbReference type="CDD" id="cd03349">
    <property type="entry name" value="LbH_XAT"/>
    <property type="match status" value="1"/>
</dbReference>
<dbReference type="InterPro" id="IPR050179">
    <property type="entry name" value="Trans_hexapeptide_repeat"/>
</dbReference>
<sequence length="190" mass="21070">MGQRSEIGRRNQIRNVSLGLGSYTGTNSIIKNARIGNYCCIGWDVSIGGGQHNYRHVGMYTDYWFKRVLDREFDSTDERVLETVIGNDVWIGAGAIINGGIKIGDGAVVGAGAVVTKDVEPFSIVVGSPARELKKRFPQKVVDELLRLKWWELPIDVLSANADLIRSEMGETVLEQLRDLVSRHRGGRDV</sequence>
<dbReference type="PROSITE" id="PS00101">
    <property type="entry name" value="HEXAPEP_TRANSFERASES"/>
    <property type="match status" value="1"/>
</dbReference>
<dbReference type="PANTHER" id="PTHR43300:SF11">
    <property type="entry name" value="ACETYLTRANSFERASE RV3034C-RELATED"/>
    <property type="match status" value="1"/>
</dbReference>
<keyword evidence="1" id="KW-0808">Transferase</keyword>
<accession>A0A3N0AV71</accession>
<evidence type="ECO:0000256" key="1">
    <source>
        <dbReference type="ARBA" id="ARBA00022679"/>
    </source>
</evidence>